<evidence type="ECO:0000313" key="1">
    <source>
        <dbReference type="EMBL" id="KAJ3804460.1"/>
    </source>
</evidence>
<gene>
    <name evidence="1" type="ORF">F5876DRAFT_70615</name>
</gene>
<reference evidence="1" key="1">
    <citation type="submission" date="2022-09" db="EMBL/GenBank/DDBJ databases">
        <title>A Global Phylogenomic Analysis of the Shiitake Genus Lentinula.</title>
        <authorList>
            <consortium name="DOE Joint Genome Institute"/>
            <person name="Sierra-Patev S."/>
            <person name="Min B."/>
            <person name="Naranjo-Ortiz M."/>
            <person name="Looney B."/>
            <person name="Konkel Z."/>
            <person name="Slot J.C."/>
            <person name="Sakamoto Y."/>
            <person name="Steenwyk J.L."/>
            <person name="Rokas A."/>
            <person name="Carro J."/>
            <person name="Camarero S."/>
            <person name="Ferreira P."/>
            <person name="Molpeceres G."/>
            <person name="Ruiz-Duenas F.J."/>
            <person name="Serrano A."/>
            <person name="Henrissat B."/>
            <person name="Drula E."/>
            <person name="Hughes K.W."/>
            <person name="Mata J.L."/>
            <person name="Ishikawa N.K."/>
            <person name="Vargas-Isla R."/>
            <person name="Ushijima S."/>
            <person name="Smith C.A."/>
            <person name="Ahrendt S."/>
            <person name="Andreopoulos W."/>
            <person name="He G."/>
            <person name="Labutti K."/>
            <person name="Lipzen A."/>
            <person name="Ng V."/>
            <person name="Riley R."/>
            <person name="Sandor L."/>
            <person name="Barry K."/>
            <person name="Martinez A.T."/>
            <person name="Xiao Y."/>
            <person name="Gibbons J.G."/>
            <person name="Terashima K."/>
            <person name="Grigoriev I.V."/>
            <person name="Hibbett D.S."/>
        </authorList>
    </citation>
    <scope>NUCLEOTIDE SEQUENCE</scope>
    <source>
        <strain evidence="1">TMI1499</strain>
    </source>
</reference>
<dbReference type="EMBL" id="MU795990">
    <property type="protein sequence ID" value="KAJ3804460.1"/>
    <property type="molecule type" value="Genomic_DNA"/>
</dbReference>
<keyword evidence="2" id="KW-1185">Reference proteome</keyword>
<dbReference type="Proteomes" id="UP001163835">
    <property type="component" value="Unassembled WGS sequence"/>
</dbReference>
<sequence length="216" mass="24521">MEYHHVLDQFSALDRALSRSPGQCTAVGKLSASSHRSPELLSTQLQQQGLMDEADALATRQHQRLEELQEEVHQSRNHMVFVEQMVKEYPDEGFYKVALPPLSQLEGDLDKAHKDLRRVATFAHRLYSSNLATVLYHHSCYIGVIIEAVVTFLHHGLDSADPNVVAHNFCLALNYMQTACGIYGDIYMHSISSIQWYFNNAVDKDKGLYHLVLKHS</sequence>
<comment type="caution">
    <text evidence="1">The sequence shown here is derived from an EMBL/GenBank/DDBJ whole genome shotgun (WGS) entry which is preliminary data.</text>
</comment>
<protein>
    <submittedName>
        <fullName evidence="1">Uncharacterized protein</fullName>
    </submittedName>
</protein>
<proteinExistence type="predicted"/>
<accession>A0ACC1TI86</accession>
<name>A0ACC1TI86_9AGAR</name>
<evidence type="ECO:0000313" key="2">
    <source>
        <dbReference type="Proteomes" id="UP001163835"/>
    </source>
</evidence>
<organism evidence="1 2">
    <name type="scientific">Lentinula aff. lateritia</name>
    <dbReference type="NCBI Taxonomy" id="2804960"/>
    <lineage>
        <taxon>Eukaryota</taxon>
        <taxon>Fungi</taxon>
        <taxon>Dikarya</taxon>
        <taxon>Basidiomycota</taxon>
        <taxon>Agaricomycotina</taxon>
        <taxon>Agaricomycetes</taxon>
        <taxon>Agaricomycetidae</taxon>
        <taxon>Agaricales</taxon>
        <taxon>Marasmiineae</taxon>
        <taxon>Omphalotaceae</taxon>
        <taxon>Lentinula</taxon>
    </lineage>
</organism>